<evidence type="ECO:0000256" key="8">
    <source>
        <dbReference type="ARBA" id="ARBA00022801"/>
    </source>
</evidence>
<dbReference type="GO" id="GO:0006508">
    <property type="term" value="P:proteolysis"/>
    <property type="evidence" value="ECO:0007669"/>
    <property type="project" value="UniProtKB-KW"/>
</dbReference>
<dbReference type="Gene3D" id="2.60.40.1730">
    <property type="entry name" value="tricorn interacting facor f3 domain"/>
    <property type="match status" value="1"/>
</dbReference>
<dbReference type="InterPro" id="IPR042097">
    <property type="entry name" value="Aminopeptidase_N-like_N_sf"/>
</dbReference>
<dbReference type="InterPro" id="IPR050344">
    <property type="entry name" value="Peptidase_M1_aminopeptidases"/>
</dbReference>
<keyword evidence="8" id="KW-0378">Hydrolase</keyword>
<keyword evidence="7" id="KW-0479">Metal-binding</keyword>
<evidence type="ECO:0000256" key="6">
    <source>
        <dbReference type="ARBA" id="ARBA00022670"/>
    </source>
</evidence>
<dbReference type="Pfam" id="PF17900">
    <property type="entry name" value="Peptidase_M1_N"/>
    <property type="match status" value="1"/>
</dbReference>
<evidence type="ECO:0000313" key="16">
    <source>
        <dbReference type="Proteomes" id="UP000516052"/>
    </source>
</evidence>
<dbReference type="EC" id="3.4.11.2" evidence="4"/>
<dbReference type="InterPro" id="IPR027268">
    <property type="entry name" value="Peptidase_M4/M1_CTD_sf"/>
</dbReference>
<evidence type="ECO:0000256" key="9">
    <source>
        <dbReference type="ARBA" id="ARBA00022833"/>
    </source>
</evidence>
<dbReference type="CDD" id="cd09603">
    <property type="entry name" value="M1_APN_like"/>
    <property type="match status" value="1"/>
</dbReference>
<evidence type="ECO:0000259" key="14">
    <source>
        <dbReference type="Pfam" id="PF17900"/>
    </source>
</evidence>
<dbReference type="SUPFAM" id="SSF63737">
    <property type="entry name" value="Leukotriene A4 hydrolase N-terminal domain"/>
    <property type="match status" value="1"/>
</dbReference>
<dbReference type="Gene3D" id="1.10.390.10">
    <property type="entry name" value="Neutral Protease Domain 2"/>
    <property type="match status" value="1"/>
</dbReference>
<evidence type="ECO:0000256" key="7">
    <source>
        <dbReference type="ARBA" id="ARBA00022723"/>
    </source>
</evidence>
<dbReference type="Pfam" id="PF01433">
    <property type="entry name" value="Peptidase_M1"/>
    <property type="match status" value="1"/>
</dbReference>
<evidence type="ECO:0000256" key="12">
    <source>
        <dbReference type="ARBA" id="ARBA00031533"/>
    </source>
</evidence>
<feature type="domain" description="Aminopeptidase N-like N-terminal" evidence="14">
    <location>
        <begin position="65"/>
        <end position="236"/>
    </location>
</feature>
<dbReference type="KEGG" id="sroi:IAG44_22275"/>
<feature type="domain" description="Peptidase M1 membrane alanine aminopeptidase" evidence="13">
    <location>
        <begin position="324"/>
        <end position="470"/>
    </location>
</feature>
<reference evidence="15 16" key="1">
    <citation type="submission" date="2020-08" db="EMBL/GenBank/DDBJ databases">
        <title>A novel species.</title>
        <authorList>
            <person name="Gao J."/>
        </authorList>
    </citation>
    <scope>NUCLEOTIDE SEQUENCE [LARGE SCALE GENOMIC DNA]</scope>
    <source>
        <strain evidence="15 16">CRXT-G-22</strain>
    </source>
</reference>
<dbReference type="SUPFAM" id="SSF55486">
    <property type="entry name" value="Metalloproteases ('zincins'), catalytic domain"/>
    <property type="match status" value="1"/>
</dbReference>
<comment type="cofactor">
    <cofactor evidence="2">
        <name>Zn(2+)</name>
        <dbReference type="ChEBI" id="CHEBI:29105"/>
    </cofactor>
</comment>
<dbReference type="InterPro" id="IPR001930">
    <property type="entry name" value="Peptidase_M1"/>
</dbReference>
<evidence type="ECO:0000256" key="1">
    <source>
        <dbReference type="ARBA" id="ARBA00000098"/>
    </source>
</evidence>
<dbReference type="GO" id="GO:0008237">
    <property type="term" value="F:metallopeptidase activity"/>
    <property type="evidence" value="ECO:0007669"/>
    <property type="project" value="UniProtKB-KW"/>
</dbReference>
<gene>
    <name evidence="15" type="ORF">IAG44_22275</name>
</gene>
<evidence type="ECO:0000256" key="3">
    <source>
        <dbReference type="ARBA" id="ARBA00010136"/>
    </source>
</evidence>
<protein>
    <recommendedName>
        <fullName evidence="5">Aminopeptidase N</fullName>
        <ecNumber evidence="4">3.4.11.2</ecNumber>
    </recommendedName>
    <alternativeName>
        <fullName evidence="11">Alanine aminopeptidase</fullName>
    </alternativeName>
    <alternativeName>
        <fullName evidence="12">Lysyl aminopeptidase</fullName>
    </alternativeName>
</protein>
<dbReference type="EMBL" id="CP060828">
    <property type="protein sequence ID" value="QNP71869.1"/>
    <property type="molecule type" value="Genomic_DNA"/>
</dbReference>
<dbReference type="InterPro" id="IPR045357">
    <property type="entry name" value="Aminopeptidase_N-like_N"/>
</dbReference>
<comment type="catalytic activity">
    <reaction evidence="1">
        <text>Release of an N-terminal amino acid, Xaa-|-Yaa- from a peptide, amide or arylamide. Xaa is preferably Ala, but may be most amino acids including Pro (slow action). When a terminal hydrophobic residue is followed by a prolyl residue, the two may be released as an intact Xaa-Pro dipeptide.</text>
        <dbReference type="EC" id="3.4.11.2"/>
    </reaction>
</comment>
<evidence type="ECO:0000259" key="13">
    <source>
        <dbReference type="Pfam" id="PF01433"/>
    </source>
</evidence>
<keyword evidence="6" id="KW-0645">Protease</keyword>
<dbReference type="GO" id="GO:0008270">
    <property type="term" value="F:zinc ion binding"/>
    <property type="evidence" value="ECO:0007669"/>
    <property type="project" value="InterPro"/>
</dbReference>
<evidence type="ECO:0000256" key="11">
    <source>
        <dbReference type="ARBA" id="ARBA00029811"/>
    </source>
</evidence>
<dbReference type="AlphaFoldDB" id="A0A7H0IGF3"/>
<dbReference type="PRINTS" id="PR00756">
    <property type="entry name" value="ALADIPTASE"/>
</dbReference>
<evidence type="ECO:0000313" key="15">
    <source>
        <dbReference type="EMBL" id="QNP71869.1"/>
    </source>
</evidence>
<dbReference type="Proteomes" id="UP000516052">
    <property type="component" value="Chromosome"/>
</dbReference>
<evidence type="ECO:0000256" key="2">
    <source>
        <dbReference type="ARBA" id="ARBA00001947"/>
    </source>
</evidence>
<accession>A0A7H0IGF3</accession>
<sequence length="480" mass="51904">MPPSPGAARHGAPRIDGVPRRTRAAALAVLLLLAGCDSGGDDGVGADGVGDPYFPRAGNGGYDVTHYGLTLGYTPATRQLTGTAVISARATRQLTSYNLDLTGLDVEEVTVDGEPARTSRAGQELTVRPRGGVGEGDVFTTTVRYSGVPRTLTDPDGSKEGWLPTADGAIALGEPVGSMAWFPGNHHPSDKATYDLTVTVPEGLTAVSNGELRSEKAVAGGRTFVWHSGEPMASYLATLAIGRFEVRRTGGELPTYVAVDPTQAAASRAVLGRLDEVLEWGVENFGAYPFRSAGAIVERPGDAGYALETQTRPFFAGPPELGTFVHELAHQWFGNSVTPRSWRDMWLNEGFATYAEWLWSEDHDGESAQEIFDAVYAGDYYEDAEDNDAVWEFPPGDPPGADRISDPPVYFRGAMAVHKIRQLLGDDLFYEFLQGWTGEHRHLVADTGQLKGHLERLAPEEDWDAVWDEWVFGEGRPARP</sequence>
<evidence type="ECO:0000256" key="10">
    <source>
        <dbReference type="ARBA" id="ARBA00023049"/>
    </source>
</evidence>
<dbReference type="InterPro" id="IPR014782">
    <property type="entry name" value="Peptidase_M1_dom"/>
</dbReference>
<evidence type="ECO:0000256" key="5">
    <source>
        <dbReference type="ARBA" id="ARBA00015611"/>
    </source>
</evidence>
<keyword evidence="10" id="KW-0482">Metalloprotease</keyword>
<evidence type="ECO:0000256" key="4">
    <source>
        <dbReference type="ARBA" id="ARBA00012564"/>
    </source>
</evidence>
<dbReference type="PANTHER" id="PTHR11533:SF297">
    <property type="entry name" value="AMINOPEPTIDASE N"/>
    <property type="match status" value="1"/>
</dbReference>
<keyword evidence="16" id="KW-1185">Reference proteome</keyword>
<name>A0A7H0IGF3_9ACTN</name>
<proteinExistence type="inferred from homology"/>
<dbReference type="GO" id="GO:0016285">
    <property type="term" value="F:alanyl aminopeptidase activity"/>
    <property type="evidence" value="ECO:0007669"/>
    <property type="project" value="UniProtKB-EC"/>
</dbReference>
<organism evidence="15 16">
    <name type="scientific">Streptomyces roseirectus</name>
    <dbReference type="NCBI Taxonomy" id="2768066"/>
    <lineage>
        <taxon>Bacteria</taxon>
        <taxon>Bacillati</taxon>
        <taxon>Actinomycetota</taxon>
        <taxon>Actinomycetes</taxon>
        <taxon>Kitasatosporales</taxon>
        <taxon>Streptomycetaceae</taxon>
        <taxon>Streptomyces</taxon>
    </lineage>
</organism>
<dbReference type="PANTHER" id="PTHR11533">
    <property type="entry name" value="PROTEASE M1 ZINC METALLOPROTEASE"/>
    <property type="match status" value="1"/>
</dbReference>
<keyword evidence="9" id="KW-0862">Zinc</keyword>
<comment type="similarity">
    <text evidence="3">Belongs to the peptidase M1 family.</text>
</comment>